<dbReference type="Proteomes" id="UP000308600">
    <property type="component" value="Unassembled WGS sequence"/>
</dbReference>
<accession>A0ACD2ZXV4</accession>
<name>A0ACD2ZXV4_9AGAR</name>
<evidence type="ECO:0000313" key="2">
    <source>
        <dbReference type="Proteomes" id="UP000308600"/>
    </source>
</evidence>
<gene>
    <name evidence="1" type="ORF">BDN72DRAFT_884283</name>
</gene>
<organism evidence="1 2">
    <name type="scientific">Pluteus cervinus</name>
    <dbReference type="NCBI Taxonomy" id="181527"/>
    <lineage>
        <taxon>Eukaryota</taxon>
        <taxon>Fungi</taxon>
        <taxon>Dikarya</taxon>
        <taxon>Basidiomycota</taxon>
        <taxon>Agaricomycotina</taxon>
        <taxon>Agaricomycetes</taxon>
        <taxon>Agaricomycetidae</taxon>
        <taxon>Agaricales</taxon>
        <taxon>Pluteineae</taxon>
        <taxon>Pluteaceae</taxon>
        <taxon>Pluteus</taxon>
    </lineage>
</organism>
<evidence type="ECO:0000313" key="1">
    <source>
        <dbReference type="EMBL" id="TFK58152.1"/>
    </source>
</evidence>
<dbReference type="EMBL" id="ML209595">
    <property type="protein sequence ID" value="TFK58152.1"/>
    <property type="molecule type" value="Genomic_DNA"/>
</dbReference>
<sequence>MRSKATMLELQEQLDEEIQALEKRLLALRTSRNVLALVNQLSADLLTEILLWLQAPYMEFNSHRIMDWIRVTHVCRSWRSIAQNSKPLWTTLLTHHIAYAQLASQLSSPLPVTIIDTLNPCYIHIPEDTPKVFIPLLQRARKVVASGATSNLFLQALHNTSSELSCLQDIELDGVVLPLEASPFPKSLKRLNLSHSYFQWNWLKLEHLTELHLCNSKWPETTIDSFIDYMSYLPRLSYLEIQRGRLKKGPEVSHNKSNRHRHGGAAALTLKCLVIKHKLALITELLSHIKFKGNFTLEAELTFDDETPNEVVAFFRHVNRHLQASPRILRNCSLMHDMGDDVALSCSDRNESSPFLVIHTNYLPDEMLRPFLDSMQTLPFSRTQLLSTDAFPQLMAWQDCRFRLEKVQELLVRSAGPSYALIDLLATETESANRSHNWSSLSFPAITKLTLCGVQYSQEVMKKMISIFTGRAEHGIKVEELTFKDGSIADDGVRQLCQVVDKVTVT</sequence>
<reference evidence="1 2" key="1">
    <citation type="journal article" date="2019" name="Nat. Ecol. Evol.">
        <title>Megaphylogeny resolves global patterns of mushroom evolution.</title>
        <authorList>
            <person name="Varga T."/>
            <person name="Krizsan K."/>
            <person name="Foldi C."/>
            <person name="Dima B."/>
            <person name="Sanchez-Garcia M."/>
            <person name="Sanchez-Ramirez S."/>
            <person name="Szollosi G.J."/>
            <person name="Szarkandi J.G."/>
            <person name="Papp V."/>
            <person name="Albert L."/>
            <person name="Andreopoulos W."/>
            <person name="Angelini C."/>
            <person name="Antonin V."/>
            <person name="Barry K.W."/>
            <person name="Bougher N.L."/>
            <person name="Buchanan P."/>
            <person name="Buyck B."/>
            <person name="Bense V."/>
            <person name="Catcheside P."/>
            <person name="Chovatia M."/>
            <person name="Cooper J."/>
            <person name="Damon W."/>
            <person name="Desjardin D."/>
            <person name="Finy P."/>
            <person name="Geml J."/>
            <person name="Haridas S."/>
            <person name="Hughes K."/>
            <person name="Justo A."/>
            <person name="Karasinski D."/>
            <person name="Kautmanova I."/>
            <person name="Kiss B."/>
            <person name="Kocsube S."/>
            <person name="Kotiranta H."/>
            <person name="LaButti K.M."/>
            <person name="Lechner B.E."/>
            <person name="Liimatainen K."/>
            <person name="Lipzen A."/>
            <person name="Lukacs Z."/>
            <person name="Mihaltcheva S."/>
            <person name="Morgado L.N."/>
            <person name="Niskanen T."/>
            <person name="Noordeloos M.E."/>
            <person name="Ohm R.A."/>
            <person name="Ortiz-Santana B."/>
            <person name="Ovrebo C."/>
            <person name="Racz N."/>
            <person name="Riley R."/>
            <person name="Savchenko A."/>
            <person name="Shiryaev A."/>
            <person name="Soop K."/>
            <person name="Spirin V."/>
            <person name="Szebenyi C."/>
            <person name="Tomsovsky M."/>
            <person name="Tulloss R.E."/>
            <person name="Uehling J."/>
            <person name="Grigoriev I.V."/>
            <person name="Vagvolgyi C."/>
            <person name="Papp T."/>
            <person name="Martin F.M."/>
            <person name="Miettinen O."/>
            <person name="Hibbett D.S."/>
            <person name="Nagy L.G."/>
        </authorList>
    </citation>
    <scope>NUCLEOTIDE SEQUENCE [LARGE SCALE GENOMIC DNA]</scope>
    <source>
        <strain evidence="1 2">NL-1719</strain>
    </source>
</reference>
<protein>
    <submittedName>
        <fullName evidence="1">Uncharacterized protein</fullName>
    </submittedName>
</protein>
<keyword evidence="2" id="KW-1185">Reference proteome</keyword>
<proteinExistence type="predicted"/>